<dbReference type="NCBIfam" id="TIGR03504">
    <property type="entry name" value="FimV_Cterm"/>
    <property type="match status" value="1"/>
</dbReference>
<feature type="region of interest" description="Disordered" evidence="2">
    <location>
        <begin position="122"/>
        <end position="171"/>
    </location>
</feature>
<organism evidence="4 5">
    <name type="scientific">Nitrosomonas europaea (strain ATCC 19718 / CIP 103999 / KCTC 2705 / NBRC 14298)</name>
    <dbReference type="NCBI Taxonomy" id="228410"/>
    <lineage>
        <taxon>Bacteria</taxon>
        <taxon>Pseudomonadati</taxon>
        <taxon>Pseudomonadota</taxon>
        <taxon>Betaproteobacteria</taxon>
        <taxon>Nitrosomonadales</taxon>
        <taxon>Nitrosomonadaceae</taxon>
        <taxon>Nitrosomonas</taxon>
    </lineage>
</organism>
<dbReference type="Gene3D" id="3.10.350.10">
    <property type="entry name" value="LysM domain"/>
    <property type="match status" value="1"/>
</dbReference>
<dbReference type="PhylomeDB" id="Q82WI4"/>
<dbReference type="RefSeq" id="WP_011111311.1">
    <property type="nucleotide sequence ID" value="NC_004757.1"/>
</dbReference>
<dbReference type="InterPro" id="IPR018392">
    <property type="entry name" value="LysM"/>
</dbReference>
<evidence type="ECO:0000259" key="3">
    <source>
        <dbReference type="Pfam" id="PF25800"/>
    </source>
</evidence>
<dbReference type="InterPro" id="IPR020012">
    <property type="entry name" value="LysM_FimV"/>
</dbReference>
<feature type="domain" description="FimV N-terminal" evidence="3">
    <location>
        <begin position="9"/>
        <end position="115"/>
    </location>
</feature>
<name>Q82WI4_NITEU</name>
<dbReference type="HOGENOM" id="CLU_007099_0_0_4"/>
<dbReference type="Pfam" id="PF25800">
    <property type="entry name" value="FimV_N"/>
    <property type="match status" value="1"/>
</dbReference>
<keyword evidence="4" id="KW-0472">Membrane</keyword>
<dbReference type="AlphaFoldDB" id="Q82WI4"/>
<reference evidence="4 5" key="1">
    <citation type="journal article" date="2003" name="J. Bacteriol.">
        <title>Complete genome sequence of the ammonia-oxidizing bacterium and obligate chemolithoautotroph Nitrosomonas europaea.</title>
        <authorList>
            <person name="Chain P."/>
            <person name="Lamerdin J."/>
            <person name="Larimer F."/>
            <person name="Regala W."/>
            <person name="Land M."/>
            <person name="Hauser L."/>
            <person name="Hooper A."/>
            <person name="Klotz M."/>
            <person name="Norton J."/>
            <person name="Sayavedra-Soto L."/>
            <person name="Arciero D."/>
            <person name="Hommes N."/>
            <person name="Whittaker M."/>
            <person name="Arp D."/>
        </authorList>
    </citation>
    <scope>NUCLEOTIDE SEQUENCE [LARGE SCALE GENOMIC DNA]</scope>
    <source>
        <strain evidence="5">ATCC 19718 / CIP 103999 / KCTC 2705 / NBRC 14298</strain>
    </source>
</reference>
<dbReference type="InterPro" id="IPR057840">
    <property type="entry name" value="FimV_N"/>
</dbReference>
<proteinExistence type="predicted"/>
<dbReference type="eggNOG" id="COG3170">
    <property type="taxonomic scope" value="Bacteria"/>
</dbReference>
<feature type="compositionally biased region" description="Polar residues" evidence="2">
    <location>
        <begin position="156"/>
        <end position="169"/>
    </location>
</feature>
<feature type="coiled-coil region" evidence="1">
    <location>
        <begin position="323"/>
        <end position="364"/>
    </location>
</feature>
<dbReference type="Gene3D" id="1.20.58.2200">
    <property type="match status" value="1"/>
</dbReference>
<dbReference type="Proteomes" id="UP000001416">
    <property type="component" value="Chromosome"/>
</dbReference>
<evidence type="ECO:0000256" key="2">
    <source>
        <dbReference type="SAM" id="MobiDB-lite"/>
    </source>
</evidence>
<dbReference type="InterPro" id="IPR038440">
    <property type="entry name" value="FimV_C_sf"/>
</dbReference>
<dbReference type="InterPro" id="IPR036779">
    <property type="entry name" value="LysM_dom_sf"/>
</dbReference>
<keyword evidence="5" id="KW-1185">Reference proteome</keyword>
<dbReference type="CDD" id="cd00118">
    <property type="entry name" value="LysM"/>
    <property type="match status" value="1"/>
</dbReference>
<dbReference type="EMBL" id="AL954747">
    <property type="protein sequence ID" value="CAD84601.1"/>
    <property type="molecule type" value="Genomic_DNA"/>
</dbReference>
<keyword evidence="4" id="KW-0812">Transmembrane</keyword>
<dbReference type="STRING" id="228410.NE0690"/>
<evidence type="ECO:0000256" key="1">
    <source>
        <dbReference type="SAM" id="Coils"/>
    </source>
</evidence>
<dbReference type="KEGG" id="neu:NE0690"/>
<keyword evidence="1" id="KW-0175">Coiled coil</keyword>
<gene>
    <name evidence="4" type="ordered locus">NE0690</name>
</gene>
<sequence length="764" mass="83478">MSVWVVQAAGLGKLTVSSYLGQPLKAEIALESVTDKEINTLSARLASPKIFQKAGINLAPYHATLSVAVEKRTDGQPYVRVVSSQAISEPFLKLLIELHSSSGRMLREYNVLLDPADTRKPATAPPVIQSAGNQAEDSAATAAGETQPFVKAERQPVSQEKSAVQTGNTYGPVMQGDTLSRIARQVSPDSVSLNHMLVALYRANRDAFLEKNMNLLKVGVILRIPDEEEISSITVKEAAREVAVQKESWNSYRQRIADLAGDAPGKNELKQSQSGKIITVSEDTSVAGSGKPEEVLILSKGELLDDSHSSVKSAESKTAQNYLHMMEEDAIAKERALREANERVAILEQNVAKLQRLLELKEEASGNKGQAELDQAQHVSDLQPVPVITDQTGTVAETSESAAQTPEKSALPVTIPVQPVNPMSSAKSLQPADPVSEEPALMDTLVESAMENSEWVVGGLATLLTIALGASVVRRRRAQTEDLNAEDDLYDFNEKDNGSGTSVMAEAMPSGLENLESSESTIGSAQQAAGPIMMENSSSTDDHTDVDPGLFFGSRQDERITEDSFLDDSASQIQEEEDATFNELDELGYEIKIDTEEPDQTEYKQEAIVETGENDKDDIGEQWIFTATDTGLERKPDSVQQQDTVEEFVSLHDEHQIDFDLDLPVDTEAQESESRVKNELSDLGSNLANIDLDLGDKSDTKFQSGEYSEAEEMQWQEVATKLDLAKAYLEMDDRDGAREILEEVLREGDDEQQSTARSMLDQIS</sequence>
<evidence type="ECO:0000313" key="5">
    <source>
        <dbReference type="Proteomes" id="UP000001416"/>
    </source>
</evidence>
<evidence type="ECO:0000313" key="4">
    <source>
        <dbReference type="EMBL" id="CAD84601.1"/>
    </source>
</evidence>
<feature type="region of interest" description="Disordered" evidence="2">
    <location>
        <begin position="744"/>
        <end position="764"/>
    </location>
</feature>
<dbReference type="NCBIfam" id="TIGR03505">
    <property type="entry name" value="FimV_core"/>
    <property type="match status" value="1"/>
</dbReference>
<feature type="compositionally biased region" description="Polar residues" evidence="2">
    <location>
        <begin position="753"/>
        <end position="764"/>
    </location>
</feature>
<dbReference type="GeneID" id="87103885"/>
<dbReference type="InterPro" id="IPR020011">
    <property type="entry name" value="FimV_C"/>
</dbReference>
<protein>
    <submittedName>
        <fullName evidence="4">Possible transmembrane protein</fullName>
    </submittedName>
</protein>
<accession>Q82WI4</accession>